<keyword evidence="4" id="KW-1185">Reference proteome</keyword>
<evidence type="ECO:0000256" key="2">
    <source>
        <dbReference type="ARBA" id="ARBA00023235"/>
    </source>
</evidence>
<dbReference type="GO" id="GO:0016853">
    <property type="term" value="F:isomerase activity"/>
    <property type="evidence" value="ECO:0007669"/>
    <property type="project" value="UniProtKB-KW"/>
</dbReference>
<keyword evidence="2 3" id="KW-0413">Isomerase</keyword>
<dbReference type="Proteomes" id="UP000602532">
    <property type="component" value="Unassembled WGS sequence"/>
</dbReference>
<proteinExistence type="inferred from homology"/>
<sequence length="279" mass="28758">MTRATVQRWAAFSDDPGGGNPAGVVLGADDLDETGMQRIAADVGYAETAFVMGSGRERGIRYFSPVAEVPFCGHATVASAIALAGELGDGPFAFDTPVGRVDIETRTDAGVRTAAFTSVEPWIEELPDATLGALLALIGLGPGDLDPRHPPRLAFAGNRHPLLVLADLGAFDSLTFDPGEARTLMDAEGWPATIIVLHEHGAGRWEARNIFPVGVIAEDPATGAAAAATGGYLRAIGAVTPPARVLIEQGRHVGRPGLLTVDIPESGGITVSGTAVPIG</sequence>
<protein>
    <submittedName>
        <fullName evidence="3">PhzF family phenazine biosynthesis isomerase</fullName>
    </submittedName>
</protein>
<comment type="similarity">
    <text evidence="1">Belongs to the PhzF family.</text>
</comment>
<dbReference type="Pfam" id="PF02567">
    <property type="entry name" value="PhzC-PhzF"/>
    <property type="match status" value="1"/>
</dbReference>
<accession>A0ABR8X3U6</accession>
<dbReference type="InterPro" id="IPR003719">
    <property type="entry name" value="Phenazine_PhzF-like"/>
</dbReference>
<comment type="caution">
    <text evidence="3">The sequence shown here is derived from an EMBL/GenBank/DDBJ whole genome shotgun (WGS) entry which is preliminary data.</text>
</comment>
<reference evidence="3 4" key="1">
    <citation type="submission" date="2020-08" db="EMBL/GenBank/DDBJ databases">
        <title>A Genomic Blueprint of the Chicken Gut Microbiome.</title>
        <authorList>
            <person name="Gilroy R."/>
            <person name="Ravi A."/>
            <person name="Getino M."/>
            <person name="Pursley I."/>
            <person name="Horton D.L."/>
            <person name="Alikhan N.-F."/>
            <person name="Baker D."/>
            <person name="Gharbi K."/>
            <person name="Hall N."/>
            <person name="Watson M."/>
            <person name="Adriaenssens E.M."/>
            <person name="Foster-Nyarko E."/>
            <person name="Jarju S."/>
            <person name="Secka A."/>
            <person name="Antonio M."/>
            <person name="Oren A."/>
            <person name="Chaudhuri R."/>
            <person name="La Ragione R.M."/>
            <person name="Hildebrand F."/>
            <person name="Pallen M.J."/>
        </authorList>
    </citation>
    <scope>NUCLEOTIDE SEQUENCE [LARGE SCALE GENOMIC DNA]</scope>
    <source>
        <strain evidence="3 4">Sa1CUA4</strain>
    </source>
</reference>
<dbReference type="EMBL" id="JACSPM010000003">
    <property type="protein sequence ID" value="MBD8023987.1"/>
    <property type="molecule type" value="Genomic_DNA"/>
</dbReference>
<name>A0ABR8X3U6_9MICO</name>
<dbReference type="RefSeq" id="WP_191766312.1">
    <property type="nucleotide sequence ID" value="NZ_JACSPM010000003.1"/>
</dbReference>
<evidence type="ECO:0000313" key="3">
    <source>
        <dbReference type="EMBL" id="MBD8023987.1"/>
    </source>
</evidence>
<dbReference type="Gene3D" id="3.10.310.10">
    <property type="entry name" value="Diaminopimelate Epimerase, Chain A, domain 1"/>
    <property type="match status" value="2"/>
</dbReference>
<dbReference type="PANTHER" id="PTHR13774">
    <property type="entry name" value="PHENAZINE BIOSYNTHESIS PROTEIN"/>
    <property type="match status" value="1"/>
</dbReference>
<evidence type="ECO:0000256" key="1">
    <source>
        <dbReference type="ARBA" id="ARBA00008270"/>
    </source>
</evidence>
<gene>
    <name evidence="3" type="ORF">H9622_10315</name>
</gene>
<dbReference type="PANTHER" id="PTHR13774:SF39">
    <property type="entry name" value="BIOSYNTHESIS PROTEIN, PUTATIVE-RELATED"/>
    <property type="match status" value="1"/>
</dbReference>
<organism evidence="3 4">
    <name type="scientific">Microbacterium gallinarum</name>
    <dbReference type="NCBI Taxonomy" id="2762209"/>
    <lineage>
        <taxon>Bacteria</taxon>
        <taxon>Bacillati</taxon>
        <taxon>Actinomycetota</taxon>
        <taxon>Actinomycetes</taxon>
        <taxon>Micrococcales</taxon>
        <taxon>Microbacteriaceae</taxon>
        <taxon>Microbacterium</taxon>
    </lineage>
</organism>
<evidence type="ECO:0000313" key="4">
    <source>
        <dbReference type="Proteomes" id="UP000602532"/>
    </source>
</evidence>
<dbReference type="NCBIfam" id="TIGR00654">
    <property type="entry name" value="PhzF_family"/>
    <property type="match status" value="1"/>
</dbReference>
<dbReference type="PIRSF" id="PIRSF016184">
    <property type="entry name" value="PhzC_PhzF"/>
    <property type="match status" value="1"/>
</dbReference>
<dbReference type="SUPFAM" id="SSF54506">
    <property type="entry name" value="Diaminopimelate epimerase-like"/>
    <property type="match status" value="1"/>
</dbReference>